<dbReference type="Gene3D" id="2.120.10.30">
    <property type="entry name" value="TolB, C-terminal domain"/>
    <property type="match status" value="1"/>
</dbReference>
<gene>
    <name evidence="4" type="ORF">FDP22_03805</name>
</gene>
<organism evidence="4 5">
    <name type="scientific">Paroceanicella profunda</name>
    <dbReference type="NCBI Taxonomy" id="2579971"/>
    <lineage>
        <taxon>Bacteria</taxon>
        <taxon>Pseudomonadati</taxon>
        <taxon>Pseudomonadota</taxon>
        <taxon>Alphaproteobacteria</taxon>
        <taxon>Rhodobacterales</taxon>
        <taxon>Paracoccaceae</taxon>
        <taxon>Paroceanicella</taxon>
    </lineage>
</organism>
<dbReference type="PANTHER" id="PTHR10009">
    <property type="entry name" value="PROTEIN YELLOW-RELATED"/>
    <property type="match status" value="1"/>
</dbReference>
<evidence type="ECO:0000256" key="2">
    <source>
        <dbReference type="ARBA" id="ARBA00022525"/>
    </source>
</evidence>
<dbReference type="OrthoDB" id="9797664at2"/>
<evidence type="ECO:0000256" key="1">
    <source>
        <dbReference type="ARBA" id="ARBA00004613"/>
    </source>
</evidence>
<feature type="chain" id="PRO_5023038075" evidence="3">
    <location>
        <begin position="25"/>
        <end position="381"/>
    </location>
</feature>
<dbReference type="AlphaFoldDB" id="A0A5B8FGC2"/>
<keyword evidence="2" id="KW-0964">Secreted</keyword>
<evidence type="ECO:0000313" key="5">
    <source>
        <dbReference type="Proteomes" id="UP000305888"/>
    </source>
</evidence>
<dbReference type="RefSeq" id="WP_138579442.1">
    <property type="nucleotide sequence ID" value="NZ_CP040818.1"/>
</dbReference>
<dbReference type="SUPFAM" id="SSF63829">
    <property type="entry name" value="Calcium-dependent phosphotriesterase"/>
    <property type="match status" value="1"/>
</dbReference>
<evidence type="ECO:0000313" key="4">
    <source>
        <dbReference type="EMBL" id="QDL90991.1"/>
    </source>
</evidence>
<dbReference type="Proteomes" id="UP000305888">
    <property type="component" value="Chromosome"/>
</dbReference>
<comment type="subcellular location">
    <subcellularLocation>
        <location evidence="1">Secreted</location>
    </subcellularLocation>
</comment>
<sequence length="381" mass="40882">MKHPHLCAVALLALSAFAPALPQAADARGVEVVARMNGPMPTGITVATGGRIFVNYPQWGDRPAWAVAELKDGKFVPYPDAATNRFDPAHPGATFSSVQSVVVDGAGRLWVLDTGAPGFGAPIPGAAKLVAIDLASGKIVRTIPVTAPALLKTTYLNDVRFDLRQGKAGVAYITDSSISGPGGIIVVDLASGKATRRLSGHVSTSPDPDFRATIEGRTLMNRPAPGTEPSAWNVASDGIAISPDGETLYYCALTSRHFYSVPTRLLRDHSVSEAELEAHVTDLGLKGPSDGLSEDTRGYIYAGDFEKNEINRFDPASGRWTTLAQDDRILWPDTLSISDGWLYFTANQLYRQAGFNEGKDLRQQPYEVLRLRVGAEPVLLK</sequence>
<name>A0A5B8FGC2_9RHOB</name>
<dbReference type="Pfam" id="PF03022">
    <property type="entry name" value="MRJP"/>
    <property type="match status" value="1"/>
</dbReference>
<reference evidence="4 5" key="1">
    <citation type="submission" date="2019-06" db="EMBL/GenBank/DDBJ databases">
        <title>Genome sequence of Rhodobacteraceae bacterium D4M1.</title>
        <authorList>
            <person name="Cao J."/>
        </authorList>
    </citation>
    <scope>NUCLEOTIDE SEQUENCE [LARGE SCALE GENOMIC DNA]</scope>
    <source>
        <strain evidence="4 5">D4M1</strain>
    </source>
</reference>
<keyword evidence="3" id="KW-0732">Signal</keyword>
<dbReference type="InterPro" id="IPR017996">
    <property type="entry name" value="MRJP/yellow-related"/>
</dbReference>
<dbReference type="InterPro" id="IPR011042">
    <property type="entry name" value="6-blade_b-propeller_TolB-like"/>
</dbReference>
<dbReference type="GO" id="GO:0005576">
    <property type="term" value="C:extracellular region"/>
    <property type="evidence" value="ECO:0007669"/>
    <property type="project" value="UniProtKB-SubCell"/>
</dbReference>
<evidence type="ECO:0000256" key="3">
    <source>
        <dbReference type="SAM" id="SignalP"/>
    </source>
</evidence>
<dbReference type="KEGG" id="ppru:FDP22_03805"/>
<accession>A0A5B8FGC2</accession>
<protein>
    <submittedName>
        <fullName evidence="4">Gluconolaconase</fullName>
    </submittedName>
</protein>
<feature type="signal peptide" evidence="3">
    <location>
        <begin position="1"/>
        <end position="24"/>
    </location>
</feature>
<proteinExistence type="predicted"/>
<dbReference type="PANTHER" id="PTHR10009:SF18">
    <property type="entry name" value="PROTEIN YELLOW-LIKE PROTEIN"/>
    <property type="match status" value="1"/>
</dbReference>
<dbReference type="EMBL" id="CP040818">
    <property type="protein sequence ID" value="QDL90991.1"/>
    <property type="molecule type" value="Genomic_DNA"/>
</dbReference>
<keyword evidence="5" id="KW-1185">Reference proteome</keyword>